<sequence>MHVLLSGMAGFIGMHLAQALVARGHQVTGFDNLSSITYEASLKEDRLRALGFKDIPAYGQQVQAGALNFIKLDLCDKNALTDLVQAAPYDVVVNLAALAGVRLSTLKPDEYIHSNADGFFNLLEALRAVDESKRPRLIFASSSSVYGDSNKVPFAEDDDSIAPVSVYAATKRINEIIAATYALRFGLDATALRFFTVYGPWGRPDMAPFIFTRAMLAGQPIRLFNEGKLRRDFTYIDDIVTGLVKIVEGSGNRPRNPVQPYAVYNIGNGHPIELFDFVHELEMAAGVKAQLILEPMQPGDVHQTYADVRRLAQDYGFTPQTSLHDGIGKFFAWYRQYYGQK</sequence>
<reference evidence="3" key="2">
    <citation type="submission" date="2021-04" db="EMBL/GenBank/DDBJ databases">
        <authorList>
            <person name="Gilroy R."/>
        </authorList>
    </citation>
    <scope>NUCLEOTIDE SEQUENCE</scope>
    <source>
        <strain evidence="3">687</strain>
    </source>
</reference>
<dbReference type="SUPFAM" id="SSF51735">
    <property type="entry name" value="NAD(P)-binding Rossmann-fold domains"/>
    <property type="match status" value="1"/>
</dbReference>
<evidence type="ECO:0000313" key="3">
    <source>
        <dbReference type="EMBL" id="MBU3826283.1"/>
    </source>
</evidence>
<evidence type="ECO:0000313" key="4">
    <source>
        <dbReference type="Proteomes" id="UP000824150"/>
    </source>
</evidence>
<dbReference type="InterPro" id="IPR036291">
    <property type="entry name" value="NAD(P)-bd_dom_sf"/>
</dbReference>
<accession>A0A9E2KMM1</accession>
<evidence type="ECO:0000256" key="1">
    <source>
        <dbReference type="ARBA" id="ARBA00023027"/>
    </source>
</evidence>
<dbReference type="AlphaFoldDB" id="A0A9E2KMM1"/>
<dbReference type="Gene3D" id="3.40.50.720">
    <property type="entry name" value="NAD(P)-binding Rossmann-like Domain"/>
    <property type="match status" value="1"/>
</dbReference>
<evidence type="ECO:0000259" key="2">
    <source>
        <dbReference type="Pfam" id="PF01370"/>
    </source>
</evidence>
<proteinExistence type="predicted"/>
<feature type="domain" description="NAD-dependent epimerase/dehydratase" evidence="2">
    <location>
        <begin position="3"/>
        <end position="267"/>
    </location>
</feature>
<protein>
    <submittedName>
        <fullName evidence="3">NAD-dependent epimerase/dehydratase family protein</fullName>
    </submittedName>
</protein>
<dbReference type="InterPro" id="IPR001509">
    <property type="entry name" value="Epimerase_deHydtase"/>
</dbReference>
<comment type="caution">
    <text evidence="3">The sequence shown here is derived from an EMBL/GenBank/DDBJ whole genome shotgun (WGS) entry which is preliminary data.</text>
</comment>
<name>A0A9E2KMM1_9GAMM</name>
<dbReference type="EMBL" id="JAHLFG010000027">
    <property type="protein sequence ID" value="MBU3826283.1"/>
    <property type="molecule type" value="Genomic_DNA"/>
</dbReference>
<keyword evidence="1" id="KW-0520">NAD</keyword>
<dbReference type="PANTHER" id="PTHR43574">
    <property type="entry name" value="EPIMERASE-RELATED"/>
    <property type="match status" value="1"/>
</dbReference>
<dbReference type="PRINTS" id="PR01713">
    <property type="entry name" value="NUCEPIMERASE"/>
</dbReference>
<reference evidence="3" key="1">
    <citation type="journal article" date="2021" name="PeerJ">
        <title>Extensive microbial diversity within the chicken gut microbiome revealed by metagenomics and culture.</title>
        <authorList>
            <person name="Gilroy R."/>
            <person name="Ravi A."/>
            <person name="Getino M."/>
            <person name="Pursley I."/>
            <person name="Horton D.L."/>
            <person name="Alikhan N.F."/>
            <person name="Baker D."/>
            <person name="Gharbi K."/>
            <person name="Hall N."/>
            <person name="Watson M."/>
            <person name="Adriaenssens E.M."/>
            <person name="Foster-Nyarko E."/>
            <person name="Jarju S."/>
            <person name="Secka A."/>
            <person name="Antonio M."/>
            <person name="Oren A."/>
            <person name="Chaudhuri R.R."/>
            <person name="La Ragione R."/>
            <person name="Hildebrand F."/>
            <person name="Pallen M.J."/>
        </authorList>
    </citation>
    <scope>NUCLEOTIDE SEQUENCE</scope>
    <source>
        <strain evidence="3">687</strain>
    </source>
</reference>
<organism evidence="3 4">
    <name type="scientific">Candidatus Anaerobiospirillum merdipullorum</name>
    <dbReference type="NCBI Taxonomy" id="2838450"/>
    <lineage>
        <taxon>Bacteria</taxon>
        <taxon>Pseudomonadati</taxon>
        <taxon>Pseudomonadota</taxon>
        <taxon>Gammaproteobacteria</taxon>
        <taxon>Aeromonadales</taxon>
        <taxon>Succinivibrionaceae</taxon>
        <taxon>Anaerobiospirillum</taxon>
    </lineage>
</organism>
<gene>
    <name evidence="3" type="ORF">IAA31_02165</name>
</gene>
<dbReference type="Proteomes" id="UP000824150">
    <property type="component" value="Unassembled WGS sequence"/>
</dbReference>
<dbReference type="Pfam" id="PF01370">
    <property type="entry name" value="Epimerase"/>
    <property type="match status" value="1"/>
</dbReference>